<keyword evidence="3" id="KW-1185">Reference proteome</keyword>
<dbReference type="InterPro" id="IPR032466">
    <property type="entry name" value="Metal_Hydrolase"/>
</dbReference>
<dbReference type="STRING" id="91360.SAMN05660330_04134"/>
<dbReference type="EMBL" id="FNJI01000054">
    <property type="protein sequence ID" value="SDP79315.1"/>
    <property type="molecule type" value="Genomic_DNA"/>
</dbReference>
<dbReference type="RefSeq" id="WP_092226001.1">
    <property type="nucleotide sequence ID" value="NZ_FNJI01000054.1"/>
</dbReference>
<dbReference type="Pfam" id="PF01979">
    <property type="entry name" value="Amidohydro_1"/>
    <property type="match status" value="1"/>
</dbReference>
<dbReference type="InterPro" id="IPR006680">
    <property type="entry name" value="Amidohydro-rel"/>
</dbReference>
<organism evidence="2 3">
    <name type="scientific">Desulforhopalus singaporensis</name>
    <dbReference type="NCBI Taxonomy" id="91360"/>
    <lineage>
        <taxon>Bacteria</taxon>
        <taxon>Pseudomonadati</taxon>
        <taxon>Thermodesulfobacteriota</taxon>
        <taxon>Desulfobulbia</taxon>
        <taxon>Desulfobulbales</taxon>
        <taxon>Desulfocapsaceae</taxon>
        <taxon>Desulforhopalus</taxon>
    </lineage>
</organism>
<dbReference type="InterPro" id="IPR011059">
    <property type="entry name" value="Metal-dep_hydrolase_composite"/>
</dbReference>
<reference evidence="2 3" key="1">
    <citation type="submission" date="2016-10" db="EMBL/GenBank/DDBJ databases">
        <authorList>
            <person name="de Groot N.N."/>
        </authorList>
    </citation>
    <scope>NUCLEOTIDE SEQUENCE [LARGE SCALE GENOMIC DNA]</scope>
    <source>
        <strain evidence="2 3">DSM 12130</strain>
    </source>
</reference>
<dbReference type="SUPFAM" id="SSF51556">
    <property type="entry name" value="Metallo-dependent hydrolases"/>
    <property type="match status" value="1"/>
</dbReference>
<dbReference type="Gene3D" id="3.20.20.140">
    <property type="entry name" value="Metal-dependent hydrolases"/>
    <property type="match status" value="1"/>
</dbReference>
<dbReference type="GO" id="GO:0004038">
    <property type="term" value="F:allantoinase activity"/>
    <property type="evidence" value="ECO:0007669"/>
    <property type="project" value="TreeGrafter"/>
</dbReference>
<dbReference type="OrthoDB" id="9803027at2"/>
<gene>
    <name evidence="2" type="ORF">SAMN05660330_04134</name>
</gene>
<dbReference type="SUPFAM" id="SSF51338">
    <property type="entry name" value="Composite domain of metallo-dependent hydrolases"/>
    <property type="match status" value="1"/>
</dbReference>
<dbReference type="Gene3D" id="2.30.40.10">
    <property type="entry name" value="Urease, subunit C, domain 1"/>
    <property type="match status" value="1"/>
</dbReference>
<dbReference type="PANTHER" id="PTHR43668">
    <property type="entry name" value="ALLANTOINASE"/>
    <property type="match status" value="1"/>
</dbReference>
<evidence type="ECO:0000313" key="3">
    <source>
        <dbReference type="Proteomes" id="UP000199073"/>
    </source>
</evidence>
<feature type="domain" description="Amidohydrolase-related" evidence="1">
    <location>
        <begin position="52"/>
        <end position="428"/>
    </location>
</feature>
<dbReference type="Proteomes" id="UP000199073">
    <property type="component" value="Unassembled WGS sequence"/>
</dbReference>
<evidence type="ECO:0000313" key="2">
    <source>
        <dbReference type="EMBL" id="SDP79315.1"/>
    </source>
</evidence>
<dbReference type="PANTHER" id="PTHR43668:SF2">
    <property type="entry name" value="ALLANTOINASE"/>
    <property type="match status" value="1"/>
</dbReference>
<dbReference type="GO" id="GO:0006145">
    <property type="term" value="P:purine nucleobase catabolic process"/>
    <property type="evidence" value="ECO:0007669"/>
    <property type="project" value="TreeGrafter"/>
</dbReference>
<dbReference type="AlphaFoldDB" id="A0A1H0VM82"/>
<dbReference type="InterPro" id="IPR050138">
    <property type="entry name" value="DHOase/Allantoinase_Hydrolase"/>
</dbReference>
<name>A0A1H0VM82_9BACT</name>
<accession>A0A1H0VM82</accession>
<evidence type="ECO:0000259" key="1">
    <source>
        <dbReference type="Pfam" id="PF01979"/>
    </source>
</evidence>
<proteinExistence type="predicted"/>
<protein>
    <submittedName>
        <fullName evidence="2">Allantoinase</fullName>
    </submittedName>
</protein>
<dbReference type="GO" id="GO:0005737">
    <property type="term" value="C:cytoplasm"/>
    <property type="evidence" value="ECO:0007669"/>
    <property type="project" value="TreeGrafter"/>
</dbReference>
<sequence>MKLYDILIQGNIVTRDEIIHDGYVAVSGETIAAVGRGELPQAQKIYDERGSFVMPGGIDSQVHSRSQKDREGFAWSTRSAASGGITTIVDMPYDDGNMICNGEQFRAKIANAEQNARVDVALYATIAPEEGTLRIKELVEAGAAGFKFSTFGTDPKRFPRIPSYLLFECFREIGKYQLVAGVHNENDEAVNYFVDKVKKSGLTDWTAHALSRPRITETLAMAEIYELAAETGCRGHVVHCSVGRGYEMCAAYRSQNADTTVEACIHYLILNHEEHGPKLKGLGKINPPIRPKAEVEAIWKHLQKGNVTVVSTDHVSWSLDRKSDPDMLKNASGAPGLEVLYPLLLTGCKQHDVSLVKAASVIAENPARLFNLHDRKGVLEVGKDADISIFRESPYEYNPRKSGNNISDWSPYEGMTLDFKLSKSFLRGELICDDGLVLSRQGNGRFLKPVLGK</sequence>